<evidence type="ECO:0000313" key="3">
    <source>
        <dbReference type="Proteomes" id="UP000654471"/>
    </source>
</evidence>
<keyword evidence="3" id="KW-1185">Reference proteome</keyword>
<keyword evidence="1" id="KW-0732">Signal</keyword>
<evidence type="ECO:0008006" key="4">
    <source>
        <dbReference type="Google" id="ProtNLM"/>
    </source>
</evidence>
<accession>A0ABQ2V215</accession>
<name>A0ABQ2V215_9ACTN</name>
<evidence type="ECO:0000256" key="1">
    <source>
        <dbReference type="SAM" id="SignalP"/>
    </source>
</evidence>
<organism evidence="2 3">
    <name type="scientific">Streptomyces albospinus</name>
    <dbReference type="NCBI Taxonomy" id="285515"/>
    <lineage>
        <taxon>Bacteria</taxon>
        <taxon>Bacillati</taxon>
        <taxon>Actinomycetota</taxon>
        <taxon>Actinomycetes</taxon>
        <taxon>Kitasatosporales</taxon>
        <taxon>Streptomycetaceae</taxon>
        <taxon>Streptomyces</taxon>
    </lineage>
</organism>
<gene>
    <name evidence="2" type="ORF">GCM10010211_31520</name>
</gene>
<dbReference type="Proteomes" id="UP000654471">
    <property type="component" value="Unassembled WGS sequence"/>
</dbReference>
<comment type="caution">
    <text evidence="2">The sequence shown here is derived from an EMBL/GenBank/DDBJ whole genome shotgun (WGS) entry which is preliminary data.</text>
</comment>
<dbReference type="RefSeq" id="WP_189300385.1">
    <property type="nucleotide sequence ID" value="NZ_BMRP01000009.1"/>
</dbReference>
<feature type="signal peptide" evidence="1">
    <location>
        <begin position="1"/>
        <end position="35"/>
    </location>
</feature>
<protein>
    <recommendedName>
        <fullName evidence="4">FecR protein domain-containing protein</fullName>
    </recommendedName>
</protein>
<proteinExistence type="predicted"/>
<evidence type="ECO:0000313" key="2">
    <source>
        <dbReference type="EMBL" id="GGU64091.1"/>
    </source>
</evidence>
<feature type="chain" id="PRO_5047163964" description="FecR protein domain-containing protein" evidence="1">
    <location>
        <begin position="36"/>
        <end position="306"/>
    </location>
</feature>
<dbReference type="EMBL" id="BMRP01000009">
    <property type="protein sequence ID" value="GGU64091.1"/>
    <property type="molecule type" value="Genomic_DNA"/>
</dbReference>
<sequence length="306" mass="32203">MKTSRISPASRTSLRALCTAAVLAGAMAVPTTVFAAGTLGQQERPASDAAPQTPAKGKVRAVDIGGGMEAVIHNGVCDLQSIGSGKPFATLKKGESYTKGILVYFDGRHVSARTQGRSSQEMLKPGPARTVVLANGARATVQKVNGSYTAKIQVKDKRIATLSSTHRSVTHEGMRYTVNPKDGKVAVERLKKRQGLHGTKHRVIHARAQHRSLPQRHFQRPVTSYAQTPAASPAQPTANYATYASPAQMPVTGQAQMPVAGQAQMPVTGQAQTPMYGGGWTHRSRHGAQAGAMSMSFSSAAAGGGR</sequence>
<reference evidence="3" key="1">
    <citation type="journal article" date="2019" name="Int. J. Syst. Evol. Microbiol.">
        <title>The Global Catalogue of Microorganisms (GCM) 10K type strain sequencing project: providing services to taxonomists for standard genome sequencing and annotation.</title>
        <authorList>
            <consortium name="The Broad Institute Genomics Platform"/>
            <consortium name="The Broad Institute Genome Sequencing Center for Infectious Disease"/>
            <person name="Wu L."/>
            <person name="Ma J."/>
        </authorList>
    </citation>
    <scope>NUCLEOTIDE SEQUENCE [LARGE SCALE GENOMIC DNA]</scope>
    <source>
        <strain evidence="3">JCM 3399</strain>
    </source>
</reference>